<feature type="region of interest" description="Disordered" evidence="1">
    <location>
        <begin position="374"/>
        <end position="396"/>
    </location>
</feature>
<evidence type="ECO:0000313" key="4">
    <source>
        <dbReference type="Proteomes" id="UP000734854"/>
    </source>
</evidence>
<feature type="compositionally biased region" description="Low complexity" evidence="1">
    <location>
        <begin position="374"/>
        <end position="385"/>
    </location>
</feature>
<gene>
    <name evidence="3" type="ORF">ZIOFF_035713</name>
</gene>
<organism evidence="3 4">
    <name type="scientific">Zingiber officinale</name>
    <name type="common">Ginger</name>
    <name type="synonym">Amomum zingiber</name>
    <dbReference type="NCBI Taxonomy" id="94328"/>
    <lineage>
        <taxon>Eukaryota</taxon>
        <taxon>Viridiplantae</taxon>
        <taxon>Streptophyta</taxon>
        <taxon>Embryophyta</taxon>
        <taxon>Tracheophyta</taxon>
        <taxon>Spermatophyta</taxon>
        <taxon>Magnoliopsida</taxon>
        <taxon>Liliopsida</taxon>
        <taxon>Zingiberales</taxon>
        <taxon>Zingiberaceae</taxon>
        <taxon>Zingiber</taxon>
    </lineage>
</organism>
<protein>
    <recommendedName>
        <fullName evidence="2">Agenet-like domain-containing protein</fullName>
    </recommendedName>
</protein>
<dbReference type="InterPro" id="IPR008395">
    <property type="entry name" value="Agenet-like_dom"/>
</dbReference>
<dbReference type="PANTHER" id="PTHR31917:SF148">
    <property type="entry name" value="DUF724 DOMAIN-CONTAINING PROTEIN 2"/>
    <property type="match status" value="1"/>
</dbReference>
<feature type="region of interest" description="Disordered" evidence="1">
    <location>
        <begin position="1"/>
        <end position="20"/>
    </location>
</feature>
<dbReference type="Proteomes" id="UP000734854">
    <property type="component" value="Unassembled WGS sequence"/>
</dbReference>
<feature type="compositionally biased region" description="Low complexity" evidence="1">
    <location>
        <begin position="89"/>
        <end position="109"/>
    </location>
</feature>
<dbReference type="AlphaFoldDB" id="A0A8J5G988"/>
<proteinExistence type="predicted"/>
<feature type="region of interest" description="Disordered" evidence="1">
    <location>
        <begin position="78"/>
        <end position="139"/>
    </location>
</feature>
<evidence type="ECO:0000313" key="3">
    <source>
        <dbReference type="EMBL" id="KAG6503400.1"/>
    </source>
</evidence>
<feature type="domain" description="Agenet-like" evidence="2">
    <location>
        <begin position="24"/>
        <end position="83"/>
    </location>
</feature>
<keyword evidence="4" id="KW-1185">Reference proteome</keyword>
<sequence length="436" mass="47387">MAPESGGEKKLGDRRGSVWFQPRDPVEVRSDDGFFGAWYEATAASSLPQHRVEIVYSTIVDNDDPSLPLREIVLVSQLRPRSPPPPLPAASTASTISSRPSTKTVGGPVSSPPSSIPPADTSSPSLRAGRSWSSTRPISDPTWSGPIAIGSPSAMCLTSATTGELLTEFVDVQYMRPCQLNAISGKDFAPRDEVEVPLHGGWCRERFQRFSRNLAVLSKSGRVGRRWCLIFINLGILNVGMTSGGFSRFSLLSSSATSKGEGEASSEPGGLKENKCTFWTFTKVKERQVIIKICLLATYFSKRLENHKAVLFLLNKLNLKHKKANLQSGPSQGSKKIKKAKLQNNHMMPQHQLIPQGPSTPMFVIDICSSVPPVDPSSSTISPSSRGTIAEPDASTRDVPGLSIEEGLANANNHQLDVFKLMAHLWVMKLVTIPVF</sequence>
<dbReference type="Pfam" id="PF05641">
    <property type="entry name" value="Agenet"/>
    <property type="match status" value="1"/>
</dbReference>
<feature type="compositionally biased region" description="Basic and acidic residues" evidence="1">
    <location>
        <begin position="1"/>
        <end position="16"/>
    </location>
</feature>
<evidence type="ECO:0000256" key="1">
    <source>
        <dbReference type="SAM" id="MobiDB-lite"/>
    </source>
</evidence>
<dbReference type="PANTHER" id="PTHR31917">
    <property type="entry name" value="AGENET DOMAIN-CONTAINING PROTEIN-RELATED"/>
    <property type="match status" value="1"/>
</dbReference>
<reference evidence="3 4" key="1">
    <citation type="submission" date="2020-08" db="EMBL/GenBank/DDBJ databases">
        <title>Plant Genome Project.</title>
        <authorList>
            <person name="Zhang R.-G."/>
        </authorList>
    </citation>
    <scope>NUCLEOTIDE SEQUENCE [LARGE SCALE GENOMIC DNA]</scope>
    <source>
        <tissue evidence="3">Rhizome</tissue>
    </source>
</reference>
<dbReference type="EMBL" id="JACMSC010000010">
    <property type="protein sequence ID" value="KAG6503400.1"/>
    <property type="molecule type" value="Genomic_DNA"/>
</dbReference>
<comment type="caution">
    <text evidence="3">The sequence shown here is derived from an EMBL/GenBank/DDBJ whole genome shotgun (WGS) entry which is preliminary data.</text>
</comment>
<evidence type="ECO:0000259" key="2">
    <source>
        <dbReference type="Pfam" id="PF05641"/>
    </source>
</evidence>
<accession>A0A8J5G988</accession>
<name>A0A8J5G988_ZINOF</name>